<dbReference type="AlphaFoldDB" id="A0A8S1B035"/>
<evidence type="ECO:0000313" key="1">
    <source>
        <dbReference type="EMBL" id="CAB3250968.1"/>
    </source>
</evidence>
<sequence length="93" mass="10658">MCIFITRHDGSLISEPSRLIRDTPEMETKWRALQREYIICEEGCARAAHDKYEGTSGARALSCINKVIHTCGQDRECREYISTALFEEFTGQL</sequence>
<accession>A0A8S1B035</accession>
<name>A0A8S1B035_ARCPL</name>
<proteinExistence type="predicted"/>
<gene>
    <name evidence="1" type="ORF">APLA_LOCUS12822</name>
</gene>
<comment type="caution">
    <text evidence="1">The sequence shown here is derived from an EMBL/GenBank/DDBJ whole genome shotgun (WGS) entry which is preliminary data.</text>
</comment>
<dbReference type="EMBL" id="CADEBC010000541">
    <property type="protein sequence ID" value="CAB3250968.1"/>
    <property type="molecule type" value="Genomic_DNA"/>
</dbReference>
<organism evidence="1 2">
    <name type="scientific">Arctia plantaginis</name>
    <name type="common">Wood tiger moth</name>
    <name type="synonym">Phalaena plantaginis</name>
    <dbReference type="NCBI Taxonomy" id="874455"/>
    <lineage>
        <taxon>Eukaryota</taxon>
        <taxon>Metazoa</taxon>
        <taxon>Ecdysozoa</taxon>
        <taxon>Arthropoda</taxon>
        <taxon>Hexapoda</taxon>
        <taxon>Insecta</taxon>
        <taxon>Pterygota</taxon>
        <taxon>Neoptera</taxon>
        <taxon>Endopterygota</taxon>
        <taxon>Lepidoptera</taxon>
        <taxon>Glossata</taxon>
        <taxon>Ditrysia</taxon>
        <taxon>Noctuoidea</taxon>
        <taxon>Erebidae</taxon>
        <taxon>Arctiinae</taxon>
        <taxon>Arctia</taxon>
    </lineage>
</organism>
<dbReference type="OrthoDB" id="10369887at2759"/>
<dbReference type="Proteomes" id="UP000494106">
    <property type="component" value="Unassembled WGS sequence"/>
</dbReference>
<evidence type="ECO:0000313" key="2">
    <source>
        <dbReference type="Proteomes" id="UP000494106"/>
    </source>
</evidence>
<keyword evidence="2" id="KW-1185">Reference proteome</keyword>
<protein>
    <submittedName>
        <fullName evidence="1">Uncharacterized protein</fullName>
    </submittedName>
</protein>
<reference evidence="1 2" key="1">
    <citation type="submission" date="2020-04" db="EMBL/GenBank/DDBJ databases">
        <authorList>
            <person name="Wallbank WR R."/>
            <person name="Pardo Diaz C."/>
            <person name="Kozak K."/>
            <person name="Martin S."/>
            <person name="Jiggins C."/>
            <person name="Moest M."/>
            <person name="Warren A I."/>
            <person name="Byers J.R.P. K."/>
            <person name="Montejo-Kovacevich G."/>
            <person name="Yen C E."/>
        </authorList>
    </citation>
    <scope>NUCLEOTIDE SEQUENCE [LARGE SCALE GENOMIC DNA]</scope>
</reference>